<evidence type="ECO:0000256" key="1">
    <source>
        <dbReference type="SAM" id="Coils"/>
    </source>
</evidence>
<proteinExistence type="predicted"/>
<reference evidence="3" key="1">
    <citation type="submission" date="2016-10" db="EMBL/GenBank/DDBJ databases">
        <authorList>
            <person name="de Groot N.N."/>
        </authorList>
    </citation>
    <scope>NUCLEOTIDE SEQUENCE</scope>
</reference>
<feature type="coiled-coil region" evidence="1">
    <location>
        <begin position="216"/>
        <end position="243"/>
    </location>
</feature>
<dbReference type="AlphaFoldDB" id="A0A1W1E340"/>
<gene>
    <name evidence="3" type="ORF">MNB_SUP05-SYMBIONT-5-1275</name>
</gene>
<protein>
    <submittedName>
        <fullName evidence="3">Uncharacterized protein</fullName>
    </submittedName>
</protein>
<dbReference type="EMBL" id="FPHZ01000144">
    <property type="protein sequence ID" value="SFV88372.1"/>
    <property type="molecule type" value="Genomic_DNA"/>
</dbReference>
<organism evidence="3">
    <name type="scientific">hydrothermal vent metagenome</name>
    <dbReference type="NCBI Taxonomy" id="652676"/>
    <lineage>
        <taxon>unclassified sequences</taxon>
        <taxon>metagenomes</taxon>
        <taxon>ecological metagenomes</taxon>
    </lineage>
</organism>
<sequence length="280" mass="31559">MKFISILFLQLFVTYSIAGTEVTTINNTQKQNAEIKVNTPSTKNVFTGNSLRKNIETDLGATLMPSNVLPDNNAMFLLSLDEIKKYYQSSAGHTSEMANLIQYLLALIAIISIVATILGFGVVKRNKSLHEAFMQQQQEIKERVAFYVDITVSAEIRRKSEDFYQYSQEKINALQLNLNQLIIKIEFLINGSQTYDSNQLKSLSLSQVANLRGNLLSLLSGKAEQVEDALTRLESALAEKKLVIMSELLEDFVKDIIKTNVIFQDELQLTDRLKNLKGLL</sequence>
<evidence type="ECO:0000313" key="3">
    <source>
        <dbReference type="EMBL" id="SFV88372.1"/>
    </source>
</evidence>
<name>A0A1W1E340_9ZZZZ</name>
<keyword evidence="2" id="KW-0472">Membrane</keyword>
<feature type="transmembrane region" description="Helical" evidence="2">
    <location>
        <begin position="100"/>
        <end position="123"/>
    </location>
</feature>
<keyword evidence="2" id="KW-1133">Transmembrane helix</keyword>
<keyword evidence="1" id="KW-0175">Coiled coil</keyword>
<accession>A0A1W1E340</accession>
<evidence type="ECO:0000256" key="2">
    <source>
        <dbReference type="SAM" id="Phobius"/>
    </source>
</evidence>
<keyword evidence="2" id="KW-0812">Transmembrane</keyword>